<feature type="transmembrane region" description="Helical" evidence="1">
    <location>
        <begin position="40"/>
        <end position="61"/>
    </location>
</feature>
<sequence length="152" mass="17954">MNEPQIEVISRRRYRNLIAMGMYPLLMGGYKATAHRDLDYINVFIVITAVLFLFELGLLLYQWSVKPKTIQLHEGRLIVGNRIFHTDELKSIIIEEYYGPHIGIKPKNKRLVPLWLAFRVLDKQQADHAFDEIHEWGERNEVPVLTQRIWTL</sequence>
<keyword evidence="3" id="KW-1185">Reference proteome</keyword>
<evidence type="ECO:0000313" key="2">
    <source>
        <dbReference type="EMBL" id="WIV20964.1"/>
    </source>
</evidence>
<organism evidence="2 3">
    <name type="scientific">Paenibacillus polygoni</name>
    <dbReference type="NCBI Taxonomy" id="3050112"/>
    <lineage>
        <taxon>Bacteria</taxon>
        <taxon>Bacillati</taxon>
        <taxon>Bacillota</taxon>
        <taxon>Bacilli</taxon>
        <taxon>Bacillales</taxon>
        <taxon>Paenibacillaceae</taxon>
        <taxon>Paenibacillus</taxon>
    </lineage>
</organism>
<name>A0ABY8XAG5_9BACL</name>
<dbReference type="EMBL" id="CP127162">
    <property type="protein sequence ID" value="WIV20964.1"/>
    <property type="molecule type" value="Genomic_DNA"/>
</dbReference>
<keyword evidence="1" id="KW-0812">Transmembrane</keyword>
<evidence type="ECO:0008006" key="4">
    <source>
        <dbReference type="Google" id="ProtNLM"/>
    </source>
</evidence>
<keyword evidence="1" id="KW-1133">Transmembrane helix</keyword>
<protein>
    <recommendedName>
        <fullName evidence="4">PH domain-containing protein</fullName>
    </recommendedName>
</protein>
<reference evidence="2 3" key="1">
    <citation type="submission" date="2023-06" db="EMBL/GenBank/DDBJ databases">
        <title>Paenibacillus polygonum sp. nov., an endophytic bacterium, isolated from Polygonum lapathifolium L. in Nanji Wetland National Nature Reserve, South of Poyang Lake, Jiangxi Province, China.</title>
        <authorList>
            <person name="Yu Z."/>
        </authorList>
    </citation>
    <scope>NUCLEOTIDE SEQUENCE [LARGE SCALE GENOMIC DNA]</scope>
    <source>
        <strain evidence="2 3">C31</strain>
    </source>
</reference>
<dbReference type="RefSeq" id="WP_285748304.1">
    <property type="nucleotide sequence ID" value="NZ_CP127162.1"/>
</dbReference>
<dbReference type="Proteomes" id="UP001236415">
    <property type="component" value="Chromosome"/>
</dbReference>
<proteinExistence type="predicted"/>
<feature type="transmembrane region" description="Helical" evidence="1">
    <location>
        <begin position="17"/>
        <end position="34"/>
    </location>
</feature>
<gene>
    <name evidence="2" type="ORF">QPK24_09980</name>
</gene>
<evidence type="ECO:0000256" key="1">
    <source>
        <dbReference type="SAM" id="Phobius"/>
    </source>
</evidence>
<evidence type="ECO:0000313" key="3">
    <source>
        <dbReference type="Proteomes" id="UP001236415"/>
    </source>
</evidence>
<accession>A0ABY8XAG5</accession>
<keyword evidence="1" id="KW-0472">Membrane</keyword>